<keyword evidence="8 13" id="KW-0472">Membrane</keyword>
<evidence type="ECO:0000256" key="7">
    <source>
        <dbReference type="ARBA" id="ARBA00022927"/>
    </source>
</evidence>
<keyword evidence="6" id="KW-0732">Signal</keyword>
<name>A0A1I4UY41_9GAMM</name>
<accession>A0A1I4UY41</accession>
<organism evidence="14 15">
    <name type="scientific">Izhakiella capsodis</name>
    <dbReference type="NCBI Taxonomy" id="1367852"/>
    <lineage>
        <taxon>Bacteria</taxon>
        <taxon>Pseudomonadati</taxon>
        <taxon>Pseudomonadota</taxon>
        <taxon>Gammaproteobacteria</taxon>
        <taxon>Enterobacterales</taxon>
        <taxon>Erwiniaceae</taxon>
        <taxon>Izhakiella</taxon>
    </lineage>
</organism>
<keyword evidence="5 13" id="KW-0813">Transport</keyword>
<dbReference type="GO" id="GO:0009279">
    <property type="term" value="C:cell outer membrane"/>
    <property type="evidence" value="ECO:0007669"/>
    <property type="project" value="UniProtKB-SubCell"/>
</dbReference>
<dbReference type="NCBIfam" id="TIGR00548">
    <property type="entry name" value="lolB"/>
    <property type="match status" value="1"/>
</dbReference>
<dbReference type="InterPro" id="IPR004565">
    <property type="entry name" value="OM_lipoprot_LolB"/>
</dbReference>
<comment type="function">
    <text evidence="13">Plays a critical role in the incorporation of lipoproteins in the outer membrane after they are released by the LolA protein.</text>
</comment>
<dbReference type="Proteomes" id="UP000242222">
    <property type="component" value="Unassembled WGS sequence"/>
</dbReference>
<evidence type="ECO:0000256" key="3">
    <source>
        <dbReference type="ARBA" id="ARBA00011245"/>
    </source>
</evidence>
<evidence type="ECO:0000256" key="5">
    <source>
        <dbReference type="ARBA" id="ARBA00022448"/>
    </source>
</evidence>
<evidence type="ECO:0000256" key="8">
    <source>
        <dbReference type="ARBA" id="ARBA00023136"/>
    </source>
</evidence>
<protein>
    <recommendedName>
        <fullName evidence="4 13">Outer-membrane lipoprotein LolB</fullName>
    </recommendedName>
</protein>
<evidence type="ECO:0000313" key="14">
    <source>
        <dbReference type="EMBL" id="SFM93836.1"/>
    </source>
</evidence>
<evidence type="ECO:0000256" key="12">
    <source>
        <dbReference type="ARBA" id="ARBA00023288"/>
    </source>
</evidence>
<keyword evidence="10 13" id="KW-0143">Chaperone</keyword>
<dbReference type="Gene3D" id="2.50.20.10">
    <property type="entry name" value="Lipoprotein localisation LolA/LolB/LppX"/>
    <property type="match status" value="1"/>
</dbReference>
<dbReference type="EMBL" id="FOVC01000001">
    <property type="protein sequence ID" value="SFM93836.1"/>
    <property type="molecule type" value="Genomic_DNA"/>
</dbReference>
<sequence length="257" mass="29570">MTQRAASKETPLSCPNQNHFSIDASRQARYFERLNLATLLIVESEEMTHAMFTRPPRFLRLLPLASVMLAACSINKPIGPGKSPDSPQWQQHQQAVRQITHYQIRGAFAYISDRQNVYARFNWQQTAPDRYRLLLTNPLGSTELQLDVQGKVVQLVDNNGKRYVSNNAEKMISQLTGMDIPLNDLRQWMIGLPGDASNYTLDDQYQLKTVHYSRNGQKWYVVFNSYDNAQKPTLPSNLELIQDGQRIKLRIDSWTLK</sequence>
<evidence type="ECO:0000256" key="4">
    <source>
        <dbReference type="ARBA" id="ARBA00016202"/>
    </source>
</evidence>
<evidence type="ECO:0000256" key="2">
    <source>
        <dbReference type="ARBA" id="ARBA00009696"/>
    </source>
</evidence>
<evidence type="ECO:0000256" key="13">
    <source>
        <dbReference type="HAMAP-Rule" id="MF_00233"/>
    </source>
</evidence>
<evidence type="ECO:0000256" key="10">
    <source>
        <dbReference type="ARBA" id="ARBA00023186"/>
    </source>
</evidence>
<comment type="subunit">
    <text evidence="3 13">Monomer.</text>
</comment>
<keyword evidence="7 13" id="KW-0653">Protein transport</keyword>
<dbReference type="STRING" id="1367852.SAMN05216516_101427"/>
<dbReference type="CDD" id="cd16326">
    <property type="entry name" value="LolB"/>
    <property type="match status" value="1"/>
</dbReference>
<comment type="similarity">
    <text evidence="2 13">Belongs to the LolB family.</text>
</comment>
<keyword evidence="9" id="KW-0564">Palmitate</keyword>
<evidence type="ECO:0000256" key="6">
    <source>
        <dbReference type="ARBA" id="ARBA00022729"/>
    </source>
</evidence>
<evidence type="ECO:0000256" key="11">
    <source>
        <dbReference type="ARBA" id="ARBA00023237"/>
    </source>
</evidence>
<evidence type="ECO:0000313" key="15">
    <source>
        <dbReference type="Proteomes" id="UP000242222"/>
    </source>
</evidence>
<dbReference type="InterPro" id="IPR029046">
    <property type="entry name" value="LolA/LolB/LppX"/>
</dbReference>
<dbReference type="Pfam" id="PF03550">
    <property type="entry name" value="LolB"/>
    <property type="match status" value="1"/>
</dbReference>
<proteinExistence type="inferred from homology"/>
<evidence type="ECO:0000256" key="1">
    <source>
        <dbReference type="ARBA" id="ARBA00004459"/>
    </source>
</evidence>
<dbReference type="HAMAP" id="MF_00233">
    <property type="entry name" value="LolB"/>
    <property type="match status" value="1"/>
</dbReference>
<keyword evidence="12 14" id="KW-0449">Lipoprotein</keyword>
<dbReference type="GO" id="GO:0015031">
    <property type="term" value="P:protein transport"/>
    <property type="evidence" value="ECO:0007669"/>
    <property type="project" value="UniProtKB-KW"/>
</dbReference>
<gene>
    <name evidence="13" type="primary">lolB</name>
    <name evidence="14" type="ORF">SAMN05216516_101427</name>
</gene>
<keyword evidence="15" id="KW-1185">Reference proteome</keyword>
<keyword evidence="11 13" id="KW-0998">Cell outer membrane</keyword>
<reference evidence="15" key="1">
    <citation type="submission" date="2016-10" db="EMBL/GenBank/DDBJ databases">
        <authorList>
            <person name="Varghese N."/>
            <person name="Submissions S."/>
        </authorList>
    </citation>
    <scope>NUCLEOTIDE SEQUENCE [LARGE SCALE GENOMIC DNA]</scope>
    <source>
        <strain evidence="15">N6PO6</strain>
    </source>
</reference>
<dbReference type="AlphaFoldDB" id="A0A1I4UY41"/>
<dbReference type="GO" id="GO:0044874">
    <property type="term" value="P:lipoprotein localization to outer membrane"/>
    <property type="evidence" value="ECO:0007669"/>
    <property type="project" value="UniProtKB-UniRule"/>
</dbReference>
<dbReference type="SUPFAM" id="SSF89392">
    <property type="entry name" value="Prokaryotic lipoproteins and lipoprotein localization factors"/>
    <property type="match status" value="1"/>
</dbReference>
<comment type="subcellular location">
    <subcellularLocation>
        <location evidence="1">Cell outer membrane</location>
        <topology evidence="1">Lipid-anchor</topology>
    </subcellularLocation>
</comment>
<evidence type="ECO:0000256" key="9">
    <source>
        <dbReference type="ARBA" id="ARBA00023139"/>
    </source>
</evidence>